<comment type="caution">
    <text evidence="1">The sequence shown here is derived from an EMBL/GenBank/DDBJ whole genome shotgun (WGS) entry which is preliminary data.</text>
</comment>
<accession>I8RIZ2</accession>
<sequence length="122" mass="13750">MTILKHDDQVKLEGWEGISVKVGTARGYAASYGGDQEEAHQREVKNGHNTAWTMFAGTALYGDRAYGALKAAERVEKFIKAMLLTDGQEVEIEGERFTVKVIRRNEKYPVNSDPIHFINKHN</sequence>
<name>I8RIZ2_9FIRM</name>
<dbReference type="AlphaFoldDB" id="I8RIZ2"/>
<evidence type="ECO:0000313" key="1">
    <source>
        <dbReference type="EMBL" id="EIW19893.1"/>
    </source>
</evidence>
<organism evidence="1 2">
    <name type="scientific">Pelosinus fermentans B4</name>
    <dbReference type="NCBI Taxonomy" id="1149862"/>
    <lineage>
        <taxon>Bacteria</taxon>
        <taxon>Bacillati</taxon>
        <taxon>Bacillota</taxon>
        <taxon>Negativicutes</taxon>
        <taxon>Selenomonadales</taxon>
        <taxon>Sporomusaceae</taxon>
        <taxon>Pelosinus</taxon>
    </lineage>
</organism>
<dbReference type="RefSeq" id="WP_007931967.1">
    <property type="nucleotide sequence ID" value="NZ_AKVJ01000011.1"/>
</dbReference>
<dbReference type="Proteomes" id="UP000004324">
    <property type="component" value="Unassembled WGS sequence"/>
</dbReference>
<reference evidence="1 2" key="1">
    <citation type="journal article" date="2012" name="J. Bacteriol.">
        <title>Draft Genome Sequences for Two Metal-Reducing Pelosinus fermentans Strains Isolated from a Cr(VI)-Contaminated Site and for Type Strain R7.</title>
        <authorList>
            <person name="Brown S.D."/>
            <person name="Podar M."/>
            <person name="Klingeman D.M."/>
            <person name="Johnson C.M."/>
            <person name="Yang Z.K."/>
            <person name="Utturkar S.M."/>
            <person name="Land M.L."/>
            <person name="Mosher J.J."/>
            <person name="Hurt R.A.Jr."/>
            <person name="Phelps T.J."/>
            <person name="Palumbo A.V."/>
            <person name="Arkin A.P."/>
            <person name="Hazen T.C."/>
            <person name="Elias D.A."/>
        </authorList>
    </citation>
    <scope>NUCLEOTIDE SEQUENCE [LARGE SCALE GENOMIC DNA]</scope>
    <source>
        <strain evidence="1 2">B4</strain>
    </source>
</reference>
<proteinExistence type="predicted"/>
<dbReference type="PATRIC" id="fig|1149862.3.peg.1046"/>
<evidence type="ECO:0000313" key="2">
    <source>
        <dbReference type="Proteomes" id="UP000004324"/>
    </source>
</evidence>
<dbReference type="EMBL" id="AKVJ01000011">
    <property type="protein sequence ID" value="EIW19893.1"/>
    <property type="molecule type" value="Genomic_DNA"/>
</dbReference>
<gene>
    <name evidence="1" type="ORF">FB4_0144</name>
</gene>
<protein>
    <submittedName>
        <fullName evidence="1">Uncharacterized protein</fullName>
    </submittedName>
</protein>
<keyword evidence="2" id="KW-1185">Reference proteome</keyword>